<organism evidence="2 3">
    <name type="scientific">Photobacterium gaetbulicola</name>
    <dbReference type="NCBI Taxonomy" id="1295392"/>
    <lineage>
        <taxon>Bacteria</taxon>
        <taxon>Pseudomonadati</taxon>
        <taxon>Pseudomonadota</taxon>
        <taxon>Gammaproteobacteria</taxon>
        <taxon>Vibrionales</taxon>
        <taxon>Vibrionaceae</taxon>
        <taxon>Photobacterium</taxon>
    </lineage>
</organism>
<evidence type="ECO:0000259" key="1">
    <source>
        <dbReference type="Pfam" id="PF07589"/>
    </source>
</evidence>
<dbReference type="AlphaFoldDB" id="A0A0B9G400"/>
<dbReference type="Proteomes" id="UP000031278">
    <property type="component" value="Unassembled WGS sequence"/>
</dbReference>
<name>A0A0B9G400_9GAMM</name>
<proteinExistence type="predicted"/>
<sequence length="224" mass="24220">MNSFKWLRFFVVVITVYATQTGATVIGFSNCTSDGTISCAVTNTPPNPVVVDTNDGVLLVWDEVQNYTLLNDLAVDRVFDPGASFISGGPGNYFIAAGTVVSSHYVQWEPLGSEIATANATIDFDSQIFAFITSDQKLFDSDIVLGKPGVNYNNFTNRGIEPGDTTDFNGNSTDISWLAGSPGDWSRLITAYSPTVDVPEPASTMFLGLSVLGFSTWRKRSLKL</sequence>
<gene>
    <name evidence="2" type="ORF">RJ45_13210</name>
</gene>
<feature type="domain" description="Ice-binding protein C-terminal" evidence="1">
    <location>
        <begin position="197"/>
        <end position="219"/>
    </location>
</feature>
<accession>A0A0B9G400</accession>
<reference evidence="2 3" key="1">
    <citation type="submission" date="2014-12" db="EMBL/GenBank/DDBJ databases">
        <title>Genome sequencing of Photobacterium gaetbulicola AD005a.</title>
        <authorList>
            <person name="Adrian T.G.S."/>
            <person name="Chan K.G."/>
        </authorList>
    </citation>
    <scope>NUCLEOTIDE SEQUENCE [LARGE SCALE GENOMIC DNA]</scope>
    <source>
        <strain evidence="2 3">AD005a</strain>
    </source>
</reference>
<evidence type="ECO:0000313" key="3">
    <source>
        <dbReference type="Proteomes" id="UP000031278"/>
    </source>
</evidence>
<comment type="caution">
    <text evidence="2">The sequence shown here is derived from an EMBL/GenBank/DDBJ whole genome shotgun (WGS) entry which is preliminary data.</text>
</comment>
<dbReference type="RefSeq" id="WP_039462594.1">
    <property type="nucleotide sequence ID" value="NZ_JWLZ01000159.1"/>
</dbReference>
<dbReference type="InterPro" id="IPR013424">
    <property type="entry name" value="Ice-binding_C"/>
</dbReference>
<protein>
    <recommendedName>
        <fullName evidence="1">Ice-binding protein C-terminal domain-containing protein</fullName>
    </recommendedName>
</protein>
<evidence type="ECO:0000313" key="2">
    <source>
        <dbReference type="EMBL" id="KHT63344.1"/>
    </source>
</evidence>
<dbReference type="Pfam" id="PF07589">
    <property type="entry name" value="PEP-CTERM"/>
    <property type="match status" value="1"/>
</dbReference>
<dbReference type="EMBL" id="JWLZ01000159">
    <property type="protein sequence ID" value="KHT63344.1"/>
    <property type="molecule type" value="Genomic_DNA"/>
</dbReference>